<evidence type="ECO:0000313" key="4">
    <source>
        <dbReference type="Proteomes" id="UP000199476"/>
    </source>
</evidence>
<dbReference type="STRING" id="321763.SAMN04488692_10715"/>
<name>A0A1G9LV82_9FIRM</name>
<proteinExistence type="inferred from homology"/>
<dbReference type="InterPro" id="IPR002727">
    <property type="entry name" value="DUF47"/>
</dbReference>
<gene>
    <name evidence="3" type="ORF">SAMN04488692_10715</name>
</gene>
<evidence type="ECO:0000256" key="2">
    <source>
        <dbReference type="SAM" id="Coils"/>
    </source>
</evidence>
<dbReference type="OrthoDB" id="9767431at2"/>
<sequence length="216" mass="24569">MSRLWGDFNRIESNFDDLMEKVGDCMSCSFQAMLSYLEEGETDRVRKLNKSVQTSETEADSIRREIVNDIISGSLMPNTRIDMLNLIEAIDDIADHTEDMLDEIIFLHLDFCCLDEEKLQKMTELIEDQYEKMTRGVGVLFEDMTRAIVYAGELEEIESKVDAIEEEITRAVGRTENISAGEKMAHHSLIKNVSDTADIIENVGDNMETIVSVRKG</sequence>
<protein>
    <recommendedName>
        <fullName evidence="5">TIGR00153 family protein</fullName>
    </recommendedName>
</protein>
<dbReference type="RefSeq" id="WP_089759283.1">
    <property type="nucleotide sequence ID" value="NZ_FNGO01000007.1"/>
</dbReference>
<evidence type="ECO:0000313" key="3">
    <source>
        <dbReference type="EMBL" id="SDL65631.1"/>
    </source>
</evidence>
<dbReference type="InterPro" id="IPR018445">
    <property type="entry name" value="Put_Phosphate_transp_reg"/>
</dbReference>
<dbReference type="EMBL" id="FNGO01000007">
    <property type="protein sequence ID" value="SDL65631.1"/>
    <property type="molecule type" value="Genomic_DNA"/>
</dbReference>
<dbReference type="PANTHER" id="PTHR36536:SF3">
    <property type="entry name" value="UPF0111 PROTEIN HI_1603"/>
    <property type="match status" value="1"/>
</dbReference>
<organism evidence="3 4">
    <name type="scientific">Halarsenatibacter silvermanii</name>
    <dbReference type="NCBI Taxonomy" id="321763"/>
    <lineage>
        <taxon>Bacteria</taxon>
        <taxon>Bacillati</taxon>
        <taxon>Bacillota</taxon>
        <taxon>Clostridia</taxon>
        <taxon>Halanaerobiales</taxon>
        <taxon>Halarsenatibacteraceae</taxon>
        <taxon>Halarsenatibacter</taxon>
    </lineage>
</organism>
<dbReference type="PANTHER" id="PTHR36536">
    <property type="entry name" value="UPF0111 PROTEIN HI_1603"/>
    <property type="match status" value="1"/>
</dbReference>
<feature type="coiled-coil region" evidence="2">
    <location>
        <begin position="147"/>
        <end position="174"/>
    </location>
</feature>
<reference evidence="3 4" key="1">
    <citation type="submission" date="2016-10" db="EMBL/GenBank/DDBJ databases">
        <authorList>
            <person name="de Groot N.N."/>
        </authorList>
    </citation>
    <scope>NUCLEOTIDE SEQUENCE [LARGE SCALE GENOMIC DNA]</scope>
    <source>
        <strain evidence="3 4">SLAS-1</strain>
    </source>
</reference>
<dbReference type="InterPro" id="IPR038078">
    <property type="entry name" value="PhoU-like_sf"/>
</dbReference>
<dbReference type="Pfam" id="PF01865">
    <property type="entry name" value="PhoU_div"/>
    <property type="match status" value="1"/>
</dbReference>
<accession>A0A1G9LV82</accession>
<dbReference type="AlphaFoldDB" id="A0A1G9LV82"/>
<evidence type="ECO:0000256" key="1">
    <source>
        <dbReference type="ARBA" id="ARBA00008591"/>
    </source>
</evidence>
<comment type="similarity">
    <text evidence="1">Belongs to the UPF0111 family.</text>
</comment>
<keyword evidence="4" id="KW-1185">Reference proteome</keyword>
<dbReference type="Proteomes" id="UP000199476">
    <property type="component" value="Unassembled WGS sequence"/>
</dbReference>
<evidence type="ECO:0008006" key="5">
    <source>
        <dbReference type="Google" id="ProtNLM"/>
    </source>
</evidence>
<dbReference type="SUPFAM" id="SSF109755">
    <property type="entry name" value="PhoU-like"/>
    <property type="match status" value="1"/>
</dbReference>
<dbReference type="Gene3D" id="1.20.58.220">
    <property type="entry name" value="Phosphate transport system protein phou homolog 2, domain 2"/>
    <property type="match status" value="1"/>
</dbReference>
<keyword evidence="2" id="KW-0175">Coiled coil</keyword>